<comment type="caution">
    <text evidence="3">The sequence shown here is derived from an EMBL/GenBank/DDBJ whole genome shotgun (WGS) entry which is preliminary data.</text>
</comment>
<organism evidence="3 4">
    <name type="scientific">Novosphingobium lindaniclasticum LE124</name>
    <dbReference type="NCBI Taxonomy" id="1096930"/>
    <lineage>
        <taxon>Bacteria</taxon>
        <taxon>Pseudomonadati</taxon>
        <taxon>Pseudomonadota</taxon>
        <taxon>Alphaproteobacteria</taxon>
        <taxon>Sphingomonadales</taxon>
        <taxon>Sphingomonadaceae</taxon>
        <taxon>Novosphingobium</taxon>
    </lineage>
</organism>
<dbReference type="SUPFAM" id="SSF51556">
    <property type="entry name" value="Metallo-dependent hydrolases"/>
    <property type="match status" value="1"/>
</dbReference>
<evidence type="ECO:0000259" key="2">
    <source>
        <dbReference type="Pfam" id="PF04909"/>
    </source>
</evidence>
<dbReference type="InterPro" id="IPR006680">
    <property type="entry name" value="Amidohydro-rel"/>
</dbReference>
<gene>
    <name evidence="3" type="ORF">L284_03850</name>
</gene>
<sequence length="292" mass="32059">MGIDGRIDAHQHFWRYAPEDHAWIDPASVLARDYGPQDLEKALRAAGLAGSIAVQARESEEETLWLLELAQTHPWIAGVIGWTDLTADRAANRIAALAAAPKLLGFRHFVQAEPDPLYLLRADFQRGIGAVLAAGLTYDLLIRAPQLEHLPAFLDAVLTVGEGAIVIDHGAKPAIAEAEWEPWAGRIAAVARDYPVFCKLSGLVTEACHADWSERDVLRYMDHLLDRFGADRLIFGSDWPVCQLAAPYARVHALVEQAVAQLSAEEQAAIWGGNARRAYRRLALQDQGEAVP</sequence>
<dbReference type="InterPro" id="IPR052350">
    <property type="entry name" value="Metallo-dep_Lactonases"/>
</dbReference>
<keyword evidence="4" id="KW-1185">Reference proteome</keyword>
<evidence type="ECO:0000256" key="1">
    <source>
        <dbReference type="ARBA" id="ARBA00038310"/>
    </source>
</evidence>
<dbReference type="Pfam" id="PF04909">
    <property type="entry name" value="Amidohydro_2"/>
    <property type="match status" value="1"/>
</dbReference>
<evidence type="ECO:0000313" key="4">
    <source>
        <dbReference type="Proteomes" id="UP000015527"/>
    </source>
</evidence>
<proteinExistence type="inferred from homology"/>
<dbReference type="Gene3D" id="3.20.20.140">
    <property type="entry name" value="Metal-dependent hydrolases"/>
    <property type="match status" value="1"/>
</dbReference>
<name>T0J3K7_9SPHN</name>
<dbReference type="InterPro" id="IPR032466">
    <property type="entry name" value="Metal_Hydrolase"/>
</dbReference>
<dbReference type="Proteomes" id="UP000015527">
    <property type="component" value="Unassembled WGS sequence"/>
</dbReference>
<dbReference type="PANTHER" id="PTHR43569:SF2">
    <property type="entry name" value="AMIDOHYDROLASE-RELATED DOMAIN-CONTAINING PROTEIN"/>
    <property type="match status" value="1"/>
</dbReference>
<dbReference type="eggNOG" id="COG3618">
    <property type="taxonomic scope" value="Bacteria"/>
</dbReference>
<dbReference type="GO" id="GO:0016787">
    <property type="term" value="F:hydrolase activity"/>
    <property type="evidence" value="ECO:0007669"/>
    <property type="project" value="InterPro"/>
</dbReference>
<reference evidence="3 4" key="1">
    <citation type="journal article" date="2013" name="Genome Announc.">
        <title>Genome Sequence of Novosphingobium lindaniclasticum LE124T, Isolated from a Hexachlorocyclohexane Dumpsite.</title>
        <authorList>
            <person name="Saxena A."/>
            <person name="Nayyar N."/>
            <person name="Sangwan N."/>
            <person name="Kumari R."/>
            <person name="Khurana J.P."/>
            <person name="Lal R."/>
        </authorList>
    </citation>
    <scope>NUCLEOTIDE SEQUENCE [LARGE SCALE GENOMIC DNA]</scope>
    <source>
        <strain evidence="3 4">LE124</strain>
    </source>
</reference>
<dbReference type="EMBL" id="ATHL01000034">
    <property type="protein sequence ID" value="EQB18705.1"/>
    <property type="molecule type" value="Genomic_DNA"/>
</dbReference>
<comment type="similarity">
    <text evidence="1">Belongs to the metallo-dependent hydrolases superfamily.</text>
</comment>
<evidence type="ECO:0000313" key="3">
    <source>
        <dbReference type="EMBL" id="EQB18705.1"/>
    </source>
</evidence>
<dbReference type="PATRIC" id="fig|1096930.3.peg.755"/>
<dbReference type="AlphaFoldDB" id="T0J3K7"/>
<accession>T0J3K7</accession>
<dbReference type="RefSeq" id="WP_021232735.1">
    <property type="nucleotide sequence ID" value="NZ_ATHL01000034.1"/>
</dbReference>
<feature type="domain" description="Amidohydrolase-related" evidence="2">
    <location>
        <begin position="7"/>
        <end position="281"/>
    </location>
</feature>
<protein>
    <recommendedName>
        <fullName evidence="2">Amidohydrolase-related domain-containing protein</fullName>
    </recommendedName>
</protein>
<dbReference type="PANTHER" id="PTHR43569">
    <property type="entry name" value="AMIDOHYDROLASE"/>
    <property type="match status" value="1"/>
</dbReference>